<dbReference type="InterPro" id="IPR050061">
    <property type="entry name" value="MurCDEF_pg_biosynth"/>
</dbReference>
<dbReference type="SUPFAM" id="SSF53623">
    <property type="entry name" value="MurD-like peptide ligases, catalytic domain"/>
    <property type="match status" value="1"/>
</dbReference>
<evidence type="ECO:0000313" key="2">
    <source>
        <dbReference type="EMBL" id="CAD7250061.1"/>
    </source>
</evidence>
<dbReference type="InterPro" id="IPR036615">
    <property type="entry name" value="Mur_ligase_C_dom_sf"/>
</dbReference>
<dbReference type="AlphaFoldDB" id="A0A7R9FP80"/>
<gene>
    <name evidence="2" type="ORF">DSTB1V02_LOCUS9845</name>
</gene>
<feature type="domain" description="Mur ligase C-terminal" evidence="1">
    <location>
        <begin position="133"/>
        <end position="206"/>
    </location>
</feature>
<accession>A0A7R9FP80</accession>
<dbReference type="EMBL" id="LR902154">
    <property type="protein sequence ID" value="CAD7250061.1"/>
    <property type="molecule type" value="Genomic_DNA"/>
</dbReference>
<organism evidence="2">
    <name type="scientific">Darwinula stevensoni</name>
    <dbReference type="NCBI Taxonomy" id="69355"/>
    <lineage>
        <taxon>Eukaryota</taxon>
        <taxon>Metazoa</taxon>
        <taxon>Ecdysozoa</taxon>
        <taxon>Arthropoda</taxon>
        <taxon>Crustacea</taxon>
        <taxon>Oligostraca</taxon>
        <taxon>Ostracoda</taxon>
        <taxon>Podocopa</taxon>
        <taxon>Podocopida</taxon>
        <taxon>Darwinulocopina</taxon>
        <taxon>Darwinuloidea</taxon>
        <taxon>Darwinulidae</taxon>
        <taxon>Darwinula</taxon>
    </lineage>
</organism>
<feature type="non-terminal residue" evidence="2">
    <location>
        <position position="234"/>
    </location>
</feature>
<dbReference type="OrthoDB" id="10062161at2759"/>
<evidence type="ECO:0000313" key="3">
    <source>
        <dbReference type="Proteomes" id="UP000677054"/>
    </source>
</evidence>
<evidence type="ECO:0000259" key="1">
    <source>
        <dbReference type="Pfam" id="PF02875"/>
    </source>
</evidence>
<dbReference type="Proteomes" id="UP000677054">
    <property type="component" value="Unassembled WGS sequence"/>
</dbReference>
<dbReference type="Gene3D" id="3.90.190.20">
    <property type="entry name" value="Mur ligase, C-terminal domain"/>
    <property type="match status" value="1"/>
</dbReference>
<proteinExistence type="predicted"/>
<dbReference type="InterPro" id="IPR036565">
    <property type="entry name" value="Mur-like_cat_sf"/>
</dbReference>
<name>A0A7R9FP80_9CRUS</name>
<protein>
    <recommendedName>
        <fullName evidence="1">Mur ligase C-terminal domain-containing protein</fullName>
    </recommendedName>
</protein>
<dbReference type="InterPro" id="IPR004101">
    <property type="entry name" value="Mur_ligase_C"/>
</dbReference>
<dbReference type="EMBL" id="CAJPEV010002637">
    <property type="protein sequence ID" value="CAG0897573.1"/>
    <property type="molecule type" value="Genomic_DNA"/>
</dbReference>
<dbReference type="GO" id="GO:0005524">
    <property type="term" value="F:ATP binding"/>
    <property type="evidence" value="ECO:0007669"/>
    <property type="project" value="InterPro"/>
</dbReference>
<dbReference type="Pfam" id="PF02875">
    <property type="entry name" value="Mur_ligase_C"/>
    <property type="match status" value="1"/>
</dbReference>
<dbReference type="GO" id="GO:0016881">
    <property type="term" value="F:acid-amino acid ligase activity"/>
    <property type="evidence" value="ECO:0007669"/>
    <property type="project" value="InterPro"/>
</dbReference>
<keyword evidence="3" id="KW-1185">Reference proteome</keyword>
<dbReference type="PANTHER" id="PTHR43445">
    <property type="entry name" value="UDP-N-ACETYLMURAMATE--L-ALANINE LIGASE-RELATED"/>
    <property type="match status" value="1"/>
</dbReference>
<sequence length="234" mass="27401">VQAGDIVIYSDACPTAPEVLMAKEIHATFLEKYQNILRQLQLRALVPQLDQKNYWANETIKDDLQAIFTYILGGKSTTWDESLRKKYRFLIEADEFNRHFLYLDVDHAIILNAELDHSDIYENEEVYLQTYVQFIHKVKQNVFAITDYGHHPTEINAVYQAMRAKYPEKKLVAIFQPHQARRVLQFRKEFASTMQQFDEVTIYDIYAARENLEELLHSYPIPGADHGVDSIDEL</sequence>
<dbReference type="PANTHER" id="PTHR43445:SF3">
    <property type="entry name" value="UDP-N-ACETYLMURAMATE--L-ALANINE LIGASE"/>
    <property type="match status" value="1"/>
</dbReference>
<reference evidence="2" key="1">
    <citation type="submission" date="2020-11" db="EMBL/GenBank/DDBJ databases">
        <authorList>
            <person name="Tran Van P."/>
        </authorList>
    </citation>
    <scope>NUCLEOTIDE SEQUENCE</scope>
</reference>
<dbReference type="SUPFAM" id="SSF53244">
    <property type="entry name" value="MurD-like peptide ligases, peptide-binding domain"/>
    <property type="match status" value="1"/>
</dbReference>